<organism evidence="11">
    <name type="scientific">Tolypothrix bouteillei VB521301</name>
    <dbReference type="NCBI Taxonomy" id="1479485"/>
    <lineage>
        <taxon>Bacteria</taxon>
        <taxon>Bacillati</taxon>
        <taxon>Cyanobacteriota</taxon>
        <taxon>Cyanophyceae</taxon>
        <taxon>Nostocales</taxon>
        <taxon>Tolypothrichaceae</taxon>
        <taxon>Tolypothrix</taxon>
    </lineage>
</organism>
<evidence type="ECO:0000256" key="7">
    <source>
        <dbReference type="PROSITE-ProRule" id="PRU01091"/>
    </source>
</evidence>
<dbReference type="SUPFAM" id="SSF52172">
    <property type="entry name" value="CheY-like"/>
    <property type="match status" value="1"/>
</dbReference>
<evidence type="ECO:0000256" key="2">
    <source>
        <dbReference type="ARBA" id="ARBA00023012"/>
    </source>
</evidence>
<evidence type="ECO:0000259" key="9">
    <source>
        <dbReference type="PROSITE" id="PS51755"/>
    </source>
</evidence>
<dbReference type="InterPro" id="IPR001867">
    <property type="entry name" value="OmpR/PhoB-type_DNA-bd"/>
</dbReference>
<keyword evidence="3" id="KW-0805">Transcription regulation</keyword>
<comment type="caution">
    <text evidence="11">The sequence shown here is derived from an EMBL/GenBank/DDBJ whole genome shotgun (WGS) entry which is preliminary data.</text>
</comment>
<feature type="domain" description="Response regulatory" evidence="8">
    <location>
        <begin position="2"/>
        <end position="116"/>
    </location>
</feature>
<keyword evidence="2" id="KW-0902">Two-component regulatory system</keyword>
<evidence type="ECO:0000256" key="1">
    <source>
        <dbReference type="ARBA" id="ARBA00022553"/>
    </source>
</evidence>
<evidence type="ECO:0000256" key="6">
    <source>
        <dbReference type="PROSITE-ProRule" id="PRU00169"/>
    </source>
</evidence>
<dbReference type="GO" id="GO:0006355">
    <property type="term" value="P:regulation of DNA-templated transcription"/>
    <property type="evidence" value="ECO:0007669"/>
    <property type="project" value="InterPro"/>
</dbReference>
<dbReference type="AlphaFoldDB" id="A0A0C1QUV0"/>
<dbReference type="Proteomes" id="UP000029738">
    <property type="component" value="Unassembled WGS sequence"/>
</dbReference>
<evidence type="ECO:0000256" key="3">
    <source>
        <dbReference type="ARBA" id="ARBA00023015"/>
    </source>
</evidence>
<dbReference type="CDD" id="cd00383">
    <property type="entry name" value="trans_reg_C"/>
    <property type="match status" value="1"/>
</dbReference>
<keyword evidence="12" id="KW-1185">Reference proteome</keyword>
<dbReference type="PANTHER" id="PTHR48111:SF15">
    <property type="entry name" value="OMPR SUBFAMILY"/>
    <property type="match status" value="1"/>
</dbReference>
<dbReference type="GO" id="GO:0000976">
    <property type="term" value="F:transcription cis-regulatory region binding"/>
    <property type="evidence" value="ECO:0007669"/>
    <property type="project" value="TreeGrafter"/>
</dbReference>
<dbReference type="Gene3D" id="3.40.50.2300">
    <property type="match status" value="1"/>
</dbReference>
<name>A0A0C1QUV0_9CYAN</name>
<dbReference type="PROSITE" id="PS50110">
    <property type="entry name" value="RESPONSE_REGULATORY"/>
    <property type="match status" value="1"/>
</dbReference>
<protein>
    <submittedName>
        <fullName evidence="11">GlcNAc transferase</fullName>
    </submittedName>
    <submittedName>
        <fullName evidence="10">Response regulator transcription factor</fullName>
    </submittedName>
</protein>
<keyword evidence="4 7" id="KW-0238">DNA-binding</keyword>
<dbReference type="Gene3D" id="1.10.10.10">
    <property type="entry name" value="Winged helix-like DNA-binding domain superfamily/Winged helix DNA-binding domain"/>
    <property type="match status" value="1"/>
</dbReference>
<reference evidence="10" key="2">
    <citation type="submission" date="2019-11" db="EMBL/GenBank/DDBJ databases">
        <title>Improved Assembly of Tolypothrix boutellei genome.</title>
        <authorList>
            <person name="Sarangi A.N."/>
            <person name="Mukherjee M."/>
            <person name="Ghosh S."/>
            <person name="Singh D."/>
            <person name="Das A."/>
            <person name="Kant S."/>
            <person name="Prusty A."/>
            <person name="Tripathy S."/>
        </authorList>
    </citation>
    <scope>NUCLEOTIDE SEQUENCE</scope>
    <source>
        <strain evidence="10">VB521301</strain>
    </source>
</reference>
<feature type="DNA-binding region" description="OmpR/PhoB-type" evidence="7">
    <location>
        <begin position="124"/>
        <end position="223"/>
    </location>
</feature>
<dbReference type="PROSITE" id="PS51755">
    <property type="entry name" value="OMPR_PHOB"/>
    <property type="match status" value="1"/>
</dbReference>
<sequence length="230" mass="26020">MRILIVEDDDRIAKPVAEDLKHQHYVVDVACDGIEGWEYSQSTQYDLILLDLMLPKLDGISLCKRLRAAKCNSLILMMTARDTTADKVIGLDAGADDYLVKPFELEELAARIRALFRRIPETRQPVLVHGNLKLDPSSCTATYLDNLLSLTPKEYMILECFMRNPSQVLTRSVILNKLWSFDKFSGEDTVKTHIKNLRKKLKDAGGSESLIETVYGIGYRLSDVKIEAVD</sequence>
<keyword evidence="5" id="KW-0804">Transcription</keyword>
<dbReference type="OrthoDB" id="483651at2"/>
<dbReference type="RefSeq" id="WP_038090277.1">
    <property type="nucleotide sequence ID" value="NZ_JHEG04000001.1"/>
</dbReference>
<dbReference type="InterPro" id="IPR039420">
    <property type="entry name" value="WalR-like"/>
</dbReference>
<feature type="domain" description="OmpR/PhoB-type" evidence="9">
    <location>
        <begin position="124"/>
        <end position="223"/>
    </location>
</feature>
<dbReference type="PANTHER" id="PTHR48111">
    <property type="entry name" value="REGULATOR OF RPOS"/>
    <property type="match status" value="1"/>
</dbReference>
<feature type="modified residue" description="4-aspartylphosphate" evidence="6">
    <location>
        <position position="51"/>
    </location>
</feature>
<dbReference type="Pfam" id="PF00072">
    <property type="entry name" value="Response_reg"/>
    <property type="match status" value="1"/>
</dbReference>
<dbReference type="SMART" id="SM00448">
    <property type="entry name" value="REC"/>
    <property type="match status" value="1"/>
</dbReference>
<evidence type="ECO:0000259" key="8">
    <source>
        <dbReference type="PROSITE" id="PS50110"/>
    </source>
</evidence>
<dbReference type="Pfam" id="PF00486">
    <property type="entry name" value="Trans_reg_C"/>
    <property type="match status" value="1"/>
</dbReference>
<dbReference type="Gene3D" id="6.10.250.690">
    <property type="match status" value="1"/>
</dbReference>
<evidence type="ECO:0000256" key="5">
    <source>
        <dbReference type="ARBA" id="ARBA00023163"/>
    </source>
</evidence>
<dbReference type="EMBL" id="JHEG02000059">
    <property type="protein sequence ID" value="KIE07558.1"/>
    <property type="molecule type" value="Genomic_DNA"/>
</dbReference>
<dbReference type="InterPro" id="IPR001789">
    <property type="entry name" value="Sig_transdc_resp-reg_receiver"/>
</dbReference>
<dbReference type="InterPro" id="IPR016032">
    <property type="entry name" value="Sig_transdc_resp-reg_C-effctor"/>
</dbReference>
<dbReference type="SUPFAM" id="SSF46894">
    <property type="entry name" value="C-terminal effector domain of the bipartite response regulators"/>
    <property type="match status" value="1"/>
</dbReference>
<gene>
    <name evidence="11" type="ORF">DA73_0241595</name>
    <name evidence="10" type="ORF">DA73_0400028350</name>
</gene>
<dbReference type="GO" id="GO:0016740">
    <property type="term" value="F:transferase activity"/>
    <property type="evidence" value="ECO:0007669"/>
    <property type="project" value="UniProtKB-KW"/>
</dbReference>
<dbReference type="GO" id="GO:0000156">
    <property type="term" value="F:phosphorelay response regulator activity"/>
    <property type="evidence" value="ECO:0007669"/>
    <property type="project" value="TreeGrafter"/>
</dbReference>
<proteinExistence type="predicted"/>
<dbReference type="GO" id="GO:0005829">
    <property type="term" value="C:cytosol"/>
    <property type="evidence" value="ECO:0007669"/>
    <property type="project" value="TreeGrafter"/>
</dbReference>
<keyword evidence="1 6" id="KW-0597">Phosphoprotein</keyword>
<evidence type="ECO:0000313" key="11">
    <source>
        <dbReference type="EMBL" id="KIE07558.1"/>
    </source>
</evidence>
<evidence type="ECO:0000313" key="12">
    <source>
        <dbReference type="Proteomes" id="UP000029738"/>
    </source>
</evidence>
<dbReference type="STRING" id="1479485.DA73_0241595"/>
<dbReference type="GO" id="GO:0032993">
    <property type="term" value="C:protein-DNA complex"/>
    <property type="evidence" value="ECO:0007669"/>
    <property type="project" value="TreeGrafter"/>
</dbReference>
<dbReference type="InterPro" id="IPR036388">
    <property type="entry name" value="WH-like_DNA-bd_sf"/>
</dbReference>
<dbReference type="InterPro" id="IPR011006">
    <property type="entry name" value="CheY-like_superfamily"/>
</dbReference>
<evidence type="ECO:0000256" key="4">
    <source>
        <dbReference type="ARBA" id="ARBA00023125"/>
    </source>
</evidence>
<dbReference type="FunFam" id="3.40.50.2300:FF:000002">
    <property type="entry name" value="DNA-binding response regulator PhoP"/>
    <property type="match status" value="1"/>
</dbReference>
<keyword evidence="11" id="KW-0808">Transferase</keyword>
<reference evidence="11" key="1">
    <citation type="journal article" date="2015" name="Genome Announc.">
        <title>Draft Genome Sequence of Tolypothrix boutellei Strain VB521301.</title>
        <authorList>
            <person name="Chandrababunaidu M.M."/>
            <person name="Singh D."/>
            <person name="Sen D."/>
            <person name="Bhan S."/>
            <person name="Das S."/>
            <person name="Gupta A."/>
            <person name="Adhikary S.P."/>
            <person name="Tripathy S."/>
        </authorList>
    </citation>
    <scope>NUCLEOTIDE SEQUENCE</scope>
    <source>
        <strain evidence="11">VB521301</strain>
    </source>
</reference>
<dbReference type="EMBL" id="JHEG04000001">
    <property type="protein sequence ID" value="KAF3888957.1"/>
    <property type="molecule type" value="Genomic_DNA"/>
</dbReference>
<dbReference type="SMART" id="SM00862">
    <property type="entry name" value="Trans_reg_C"/>
    <property type="match status" value="1"/>
</dbReference>
<evidence type="ECO:0000313" key="10">
    <source>
        <dbReference type="EMBL" id="KAF3888957.1"/>
    </source>
</evidence>
<accession>A0A0C1QUV0</accession>